<dbReference type="Pfam" id="PF09357">
    <property type="entry name" value="RteC"/>
    <property type="match status" value="1"/>
</dbReference>
<dbReference type="EMBL" id="CACRUT010000034">
    <property type="protein sequence ID" value="VYU70156.1"/>
    <property type="molecule type" value="Genomic_DNA"/>
</dbReference>
<dbReference type="RefSeq" id="WP_234202383.1">
    <property type="nucleotide sequence ID" value="NZ_CACRUT010000034.1"/>
</dbReference>
<evidence type="ECO:0000313" key="1">
    <source>
        <dbReference type="EMBL" id="VYU70156.1"/>
    </source>
</evidence>
<reference evidence="1" key="1">
    <citation type="submission" date="2019-11" db="EMBL/GenBank/DDBJ databases">
        <authorList>
            <person name="Feng L."/>
        </authorList>
    </citation>
    <scope>NUCLEOTIDE SEQUENCE</scope>
    <source>
        <strain evidence="1">PclaraLFYP37</strain>
    </source>
</reference>
<dbReference type="AlphaFoldDB" id="A0A6N3H0D9"/>
<sequence>MKEKLSQIISEIDLEIDEIDLYGYDIIETSLSMVHRLQSIVNDLRNRLQTYVFTTQEDEISFFKTQKPELLGRLLFFYKIYRIETQCPNGSNVVIRDYLNRELDSLTYFFNRNLDFYQYYRSHSTVYDEYYFVRGKADLRLCTDSAQFDKDPNFSTGYDYKVAKIIANEMLRIYLNKRLIKLETDNQIEDNLQRLNKYPFRFTGKKVSLVELGYSLASSGDFNNGNVEIKEMMNFLSTVFHTDLGDYYAAYIAMKERKDRTAYLHHLIERLIKRMDDDDMK</sequence>
<accession>A0A6N3H0D9</accession>
<proteinExistence type="predicted"/>
<name>A0A6N3H0D9_9BACT</name>
<organism evidence="1">
    <name type="scientific">Paraprevotella clara</name>
    <dbReference type="NCBI Taxonomy" id="454154"/>
    <lineage>
        <taxon>Bacteria</taxon>
        <taxon>Pseudomonadati</taxon>
        <taxon>Bacteroidota</taxon>
        <taxon>Bacteroidia</taxon>
        <taxon>Bacteroidales</taxon>
        <taxon>Prevotellaceae</taxon>
        <taxon>Paraprevotella</taxon>
    </lineage>
</organism>
<protein>
    <submittedName>
        <fullName evidence="1">RteC protein</fullName>
    </submittedName>
</protein>
<gene>
    <name evidence="1" type="ORF">PCLFYP37_00746</name>
</gene>
<dbReference type="InterPro" id="IPR018534">
    <property type="entry name" value="Tet_reg_excision_RteC"/>
</dbReference>